<keyword evidence="1" id="KW-0456">Lyase</keyword>
<dbReference type="AlphaFoldDB" id="A0A1Y2SEJ6"/>
<protein>
    <submittedName>
        <fullName evidence="1">S-adenosylmethionine decarboxylase</fullName>
        <ecNumber evidence="1">4.1.1.50</ecNumber>
    </submittedName>
</protein>
<name>A0A1Y2SEJ6_9GAMM</name>
<dbReference type="EC" id="4.1.1.50" evidence="1"/>
<dbReference type="Proteomes" id="UP000194350">
    <property type="component" value="Unassembled WGS sequence"/>
</dbReference>
<sequence length="97" mass="11667">MCSFTRNVNGVKHYIDHEISSIQNYVIEEIQSQYHMIDVNIFQENLFHTKMMSKEFDLNEYLFNTTAEELCETEKKEIIRLLKKIQEIYYGRNLPAL</sequence>
<gene>
    <name evidence="1" type="ORF">Xvie_01302</name>
</gene>
<dbReference type="STRING" id="351656.Xvie_01302"/>
<dbReference type="EMBL" id="MUBJ01000005">
    <property type="protein sequence ID" value="OTA17047.1"/>
    <property type="molecule type" value="Genomic_DNA"/>
</dbReference>
<proteinExistence type="predicted"/>
<accession>A0A1Y2SEJ6</accession>
<reference evidence="1 2" key="1">
    <citation type="submission" date="2016-10" db="EMBL/GenBank/DDBJ databases">
        <title>Systematic genetic and metabolomic analysis of Xenorhabdus and Photorhabdus spp., highlights the requirements for a dual symbiotic and pathogenic life style.</title>
        <authorList>
            <person name="Tobias N.J."/>
            <person name="Wolff H."/>
            <person name="Djahanschiri B."/>
            <person name="Pidot S.J."/>
            <person name="Stinear T.P."/>
            <person name="Ebersberger I."/>
            <person name="Bode H.B."/>
        </authorList>
    </citation>
    <scope>NUCLEOTIDE SEQUENCE [LARGE SCALE GENOMIC DNA]</scope>
    <source>
        <strain evidence="1 2">DSM 22392</strain>
    </source>
</reference>
<comment type="caution">
    <text evidence="1">The sequence shown here is derived from an EMBL/GenBank/DDBJ whole genome shotgun (WGS) entry which is preliminary data.</text>
</comment>
<evidence type="ECO:0000313" key="1">
    <source>
        <dbReference type="EMBL" id="OTA17047.1"/>
    </source>
</evidence>
<dbReference type="GO" id="GO:0004014">
    <property type="term" value="F:adenosylmethionine decarboxylase activity"/>
    <property type="evidence" value="ECO:0007669"/>
    <property type="project" value="UniProtKB-EC"/>
</dbReference>
<keyword evidence="2" id="KW-1185">Reference proteome</keyword>
<organism evidence="1 2">
    <name type="scientific">Xenorhabdus vietnamensis</name>
    <dbReference type="NCBI Taxonomy" id="351656"/>
    <lineage>
        <taxon>Bacteria</taxon>
        <taxon>Pseudomonadati</taxon>
        <taxon>Pseudomonadota</taxon>
        <taxon>Gammaproteobacteria</taxon>
        <taxon>Enterobacterales</taxon>
        <taxon>Morganellaceae</taxon>
        <taxon>Xenorhabdus</taxon>
    </lineage>
</organism>
<evidence type="ECO:0000313" key="2">
    <source>
        <dbReference type="Proteomes" id="UP000194350"/>
    </source>
</evidence>